<gene>
    <name evidence="1" type="ORF">GOP47_0013187</name>
</gene>
<sequence length="138" mass="16185">MLDNEGNYGTLDLTDWDSQSIKDLRLERKEEFMAKNKQSATINSFSPLHIQIDPTYCPILRRRRWEDFEQILKDLARWLNYPGFGEPKDAPSIRYMQKAIQQMSNLVKGKPDIACKMTLKIFHMLSACINTFQNTEHT</sequence>
<evidence type="ECO:0000313" key="2">
    <source>
        <dbReference type="Proteomes" id="UP000886520"/>
    </source>
</evidence>
<reference evidence="1" key="1">
    <citation type="submission" date="2021-01" db="EMBL/GenBank/DDBJ databases">
        <title>Adiantum capillus-veneris genome.</title>
        <authorList>
            <person name="Fang Y."/>
            <person name="Liao Q."/>
        </authorList>
    </citation>
    <scope>NUCLEOTIDE SEQUENCE</scope>
    <source>
        <strain evidence="1">H3</strain>
        <tissue evidence="1">Leaf</tissue>
    </source>
</reference>
<proteinExistence type="predicted"/>
<dbReference type="AlphaFoldDB" id="A0A9D4UNR3"/>
<dbReference type="OrthoDB" id="2011381at2759"/>
<protein>
    <submittedName>
        <fullName evidence="1">Uncharacterized protein</fullName>
    </submittedName>
</protein>
<dbReference type="EMBL" id="JABFUD020000013">
    <property type="protein sequence ID" value="KAI5070936.1"/>
    <property type="molecule type" value="Genomic_DNA"/>
</dbReference>
<organism evidence="1 2">
    <name type="scientific">Adiantum capillus-veneris</name>
    <name type="common">Maidenhair fern</name>
    <dbReference type="NCBI Taxonomy" id="13818"/>
    <lineage>
        <taxon>Eukaryota</taxon>
        <taxon>Viridiplantae</taxon>
        <taxon>Streptophyta</taxon>
        <taxon>Embryophyta</taxon>
        <taxon>Tracheophyta</taxon>
        <taxon>Polypodiopsida</taxon>
        <taxon>Polypodiidae</taxon>
        <taxon>Polypodiales</taxon>
        <taxon>Pteridineae</taxon>
        <taxon>Pteridaceae</taxon>
        <taxon>Vittarioideae</taxon>
        <taxon>Adiantum</taxon>
    </lineage>
</organism>
<dbReference type="Proteomes" id="UP000886520">
    <property type="component" value="Chromosome 13"/>
</dbReference>
<name>A0A9D4UNR3_ADICA</name>
<keyword evidence="2" id="KW-1185">Reference proteome</keyword>
<accession>A0A9D4UNR3</accession>
<comment type="caution">
    <text evidence="1">The sequence shown here is derived from an EMBL/GenBank/DDBJ whole genome shotgun (WGS) entry which is preliminary data.</text>
</comment>
<evidence type="ECO:0000313" key="1">
    <source>
        <dbReference type="EMBL" id="KAI5070936.1"/>
    </source>
</evidence>